<gene>
    <name evidence="1" type="ORF">MKK62_00485</name>
</gene>
<organism evidence="1 2">
    <name type="scientific">Mycobacterium paraterrae</name>
    <dbReference type="NCBI Taxonomy" id="577492"/>
    <lineage>
        <taxon>Bacteria</taxon>
        <taxon>Bacillati</taxon>
        <taxon>Actinomycetota</taxon>
        <taxon>Actinomycetes</taxon>
        <taxon>Mycobacteriales</taxon>
        <taxon>Mycobacteriaceae</taxon>
        <taxon>Mycobacterium</taxon>
    </lineage>
</organism>
<name>A0ABY3VKD7_9MYCO</name>
<accession>A0ABY3VKD7</accession>
<reference evidence="1" key="1">
    <citation type="submission" date="2022-08" db="EMBL/GenBank/DDBJ databases">
        <title>Whole genome sequencing of non-tuberculosis mycobacteria type-strains.</title>
        <authorList>
            <person name="Igarashi Y."/>
            <person name="Osugi A."/>
            <person name="Mitarai S."/>
        </authorList>
    </citation>
    <scope>NUCLEOTIDE SEQUENCE</scope>
    <source>
        <strain evidence="1">DSM 45127</strain>
    </source>
</reference>
<keyword evidence="2" id="KW-1185">Reference proteome</keyword>
<dbReference type="RefSeq" id="WP_240261616.1">
    <property type="nucleotide sequence ID" value="NZ_CP092488.2"/>
</dbReference>
<dbReference type="Proteomes" id="UP001055336">
    <property type="component" value="Chromosome"/>
</dbReference>
<dbReference type="EMBL" id="CP092488">
    <property type="protein sequence ID" value="UMB69886.1"/>
    <property type="molecule type" value="Genomic_DNA"/>
</dbReference>
<proteinExistence type="predicted"/>
<evidence type="ECO:0008006" key="3">
    <source>
        <dbReference type="Google" id="ProtNLM"/>
    </source>
</evidence>
<sequence>MSFNILARCAAPVAVALAGTVVPGPTGPSWADGGTVVPMRSILRACDFTPIPDRASTDRASATAVIHNNGGSVSADVHFAEPGAPNTHYDVALIQAPRASNAPCDGPGPGVAVGSLNTDGAGIANTTVSDGLRSGTTGVWLFIRQANPYSQSPQEFYTSDFKASV</sequence>
<evidence type="ECO:0000313" key="1">
    <source>
        <dbReference type="EMBL" id="UMB69886.1"/>
    </source>
</evidence>
<evidence type="ECO:0000313" key="2">
    <source>
        <dbReference type="Proteomes" id="UP001055336"/>
    </source>
</evidence>
<protein>
    <recommendedName>
        <fullName evidence="3">Secreted protein</fullName>
    </recommendedName>
</protein>